<dbReference type="AlphaFoldDB" id="A0A5M8P0F4"/>
<protein>
    <recommendedName>
        <fullName evidence="3">Nucleotidyl transferase AbiEii/AbiGii toxin family protein</fullName>
    </recommendedName>
</protein>
<comment type="caution">
    <text evidence="1">The sequence shown here is derived from an EMBL/GenBank/DDBJ whole genome shotgun (WGS) entry which is preliminary data.</text>
</comment>
<dbReference type="Gene3D" id="3.10.450.620">
    <property type="entry name" value="JHP933, nucleotidyltransferase-like core domain"/>
    <property type="match status" value="1"/>
</dbReference>
<sequence length="316" mass="36977">MYNYSKKDLERIASETGFIRDNLEKVFRLCDVLQYLNENPLLSEHLALKGGTAINLTVFNLPRLSVDIDLDFTKECSKDEMLVIRERINRDLTNFMFTKGYALSPNTKNPHSLDSWVFYFQNAGGNKDNIKIEINYSMRNHILPIEKRKINGNFLQIDFEVKTLALLELFGGKIKALIERTAPRDLYDIHNMLNQNIIKTTEQDMLRKIVLFYLSVGGSNKPSTTFNLDNLYRMKFPQIRSSLIPVLKKSERFDFETAKTEVKEYLSNLFVLTKNEKLYVENFNQGIYQSELLFEETDIIERIKEHPMAVWKMKGK</sequence>
<gene>
    <name evidence="1" type="ORF">EZS26_001884</name>
</gene>
<dbReference type="Proteomes" id="UP000324575">
    <property type="component" value="Unassembled WGS sequence"/>
</dbReference>
<evidence type="ECO:0008006" key="3">
    <source>
        <dbReference type="Google" id="ProtNLM"/>
    </source>
</evidence>
<proteinExistence type="predicted"/>
<reference evidence="1 2" key="1">
    <citation type="submission" date="2019-03" db="EMBL/GenBank/DDBJ databases">
        <title>Single cell metagenomics reveals metabolic interactions within the superorganism composed of flagellate Streblomastix strix and complex community of Bacteroidetes bacteria on its surface.</title>
        <authorList>
            <person name="Treitli S.C."/>
            <person name="Kolisko M."/>
            <person name="Husnik F."/>
            <person name="Keeling P."/>
            <person name="Hampl V."/>
        </authorList>
    </citation>
    <scope>NUCLEOTIDE SEQUENCE [LARGE SCALE GENOMIC DNA]</scope>
    <source>
        <strain evidence="1">St1</strain>
    </source>
</reference>
<dbReference type="InterPro" id="IPR014942">
    <property type="entry name" value="AbiEii"/>
</dbReference>
<organism evidence="1 2">
    <name type="scientific">Candidatus Ordinivivax streblomastigis</name>
    <dbReference type="NCBI Taxonomy" id="2540710"/>
    <lineage>
        <taxon>Bacteria</taxon>
        <taxon>Pseudomonadati</taxon>
        <taxon>Bacteroidota</taxon>
        <taxon>Bacteroidia</taxon>
        <taxon>Bacteroidales</taxon>
        <taxon>Candidatus Ordinivivax</taxon>
    </lineage>
</organism>
<name>A0A5M8P0F4_9BACT</name>
<evidence type="ECO:0000313" key="1">
    <source>
        <dbReference type="EMBL" id="KAA6301881.1"/>
    </source>
</evidence>
<evidence type="ECO:0000313" key="2">
    <source>
        <dbReference type="Proteomes" id="UP000324575"/>
    </source>
</evidence>
<accession>A0A5M8P0F4</accession>
<dbReference type="Pfam" id="PF08843">
    <property type="entry name" value="AbiEii"/>
    <property type="match status" value="1"/>
</dbReference>
<dbReference type="EMBL" id="SNRX01000012">
    <property type="protein sequence ID" value="KAA6301881.1"/>
    <property type="molecule type" value="Genomic_DNA"/>
</dbReference>